<dbReference type="PROSITE" id="PS00480">
    <property type="entry name" value="CITRATE_SYNTHASE"/>
    <property type="match status" value="1"/>
</dbReference>
<dbReference type="InterPro" id="IPR036770">
    <property type="entry name" value="Ankyrin_rpt-contain_sf"/>
</dbReference>
<name>A0A812QDE0_9DINO</name>
<dbReference type="PRINTS" id="PR00143">
    <property type="entry name" value="CITRTSNTHASE"/>
</dbReference>
<dbReference type="SUPFAM" id="SSF48256">
    <property type="entry name" value="Citrate synthase"/>
    <property type="match status" value="1"/>
</dbReference>
<dbReference type="GO" id="GO:0006099">
    <property type="term" value="P:tricarboxylic acid cycle"/>
    <property type="evidence" value="ECO:0007669"/>
    <property type="project" value="TreeGrafter"/>
</dbReference>
<organism evidence="4 5">
    <name type="scientific">Symbiodinium natans</name>
    <dbReference type="NCBI Taxonomy" id="878477"/>
    <lineage>
        <taxon>Eukaryota</taxon>
        <taxon>Sar</taxon>
        <taxon>Alveolata</taxon>
        <taxon>Dinophyceae</taxon>
        <taxon>Suessiales</taxon>
        <taxon>Symbiodiniaceae</taxon>
        <taxon>Symbiodinium</taxon>
    </lineage>
</organism>
<evidence type="ECO:0000256" key="3">
    <source>
        <dbReference type="RuleBase" id="RU000441"/>
    </source>
</evidence>
<sequence length="698" mass="76564">MPLASSGILGVARPRMIKRFGQLPSFQSLPVVFFLFQFWRLSAMKACVSQGENCDAAALTRHLKSADLSAVDGLGCPALLLAVRAGVSVEVVQQLLEAGACVEATGPFGLSPLEQARKDAQRLSGPRKELAARLEELLSPLASSLPAGVNPQDQLRMLRESVGRKLLVPILTTYPANAIPAELLETLQLLLLSLDFQVLKFLASAAILKSASSLRALPFRAAMERVGRIVRHVNAGISPQATASDSAVVADLKGKISKLAKEKNALKADLLKNHGDRKVQDLTVEMAINGARAVKCMVTETSDLDANSGISYRHLSLYDVNKELPKAPGGKCALPEGAFWLLLTGEVPTELEVKGMTEELHKRATIPPNVMATIDSLPIETHPMTQLSVSMLALQKDSKFARQYNTGMKKDEYWQYALEDALDLIAKIPVVAAKIYRRTFKDGVVPEYNPNLDWAANFAQMLGINKDEGFNECTRLYLMLHADHEGGNVSAHATHLVGSALSDPYYAWAAGLCGLAGPLHGLANQECLGWLLDVQKQLGGQTPTKELLTDFANKTLKEGKVIPGFGHAVLRNTDPRYMLEREFALEHCKEDPLFQLVDACYQAIPKVLEKQGKVKNPFPNVDAHSGQLMHFYNLKEENFYTVVFAVSRTLGVMAQYIWSRAIGLPIERPKSLPLDEVMNLAKKHFWQSKGKNESSDQQ</sequence>
<accession>A0A812QDE0</accession>
<dbReference type="Proteomes" id="UP000604046">
    <property type="component" value="Unassembled WGS sequence"/>
</dbReference>
<dbReference type="InterPro" id="IPR002020">
    <property type="entry name" value="Citrate_synthase"/>
</dbReference>
<dbReference type="AlphaFoldDB" id="A0A812QDE0"/>
<protein>
    <recommendedName>
        <fullName evidence="3">Citrate synthase</fullName>
    </recommendedName>
</protein>
<evidence type="ECO:0000256" key="2">
    <source>
        <dbReference type="ARBA" id="ARBA00022679"/>
    </source>
</evidence>
<evidence type="ECO:0000256" key="1">
    <source>
        <dbReference type="ARBA" id="ARBA00010566"/>
    </source>
</evidence>
<dbReference type="InterPro" id="IPR016143">
    <property type="entry name" value="Citrate_synth-like_sm_a-sub"/>
</dbReference>
<dbReference type="InterPro" id="IPR036969">
    <property type="entry name" value="Citrate_synthase_sf"/>
</dbReference>
<evidence type="ECO:0000313" key="4">
    <source>
        <dbReference type="EMBL" id="CAE7380557.1"/>
    </source>
</evidence>
<keyword evidence="5" id="KW-1185">Reference proteome</keyword>
<dbReference type="NCBIfam" id="NF007128">
    <property type="entry name" value="PRK09569.1"/>
    <property type="match status" value="1"/>
</dbReference>
<keyword evidence="2 3" id="KW-0808">Transferase</keyword>
<dbReference type="GO" id="GO:0005759">
    <property type="term" value="C:mitochondrial matrix"/>
    <property type="evidence" value="ECO:0007669"/>
    <property type="project" value="TreeGrafter"/>
</dbReference>
<dbReference type="Pfam" id="PF00285">
    <property type="entry name" value="Citrate_synt"/>
    <property type="match status" value="1"/>
</dbReference>
<dbReference type="InterPro" id="IPR019810">
    <property type="entry name" value="Citrate_synthase_AS"/>
</dbReference>
<dbReference type="InterPro" id="IPR016142">
    <property type="entry name" value="Citrate_synth-like_lrg_a-sub"/>
</dbReference>
<comment type="similarity">
    <text evidence="1 3">Belongs to the citrate synthase family.</text>
</comment>
<dbReference type="EMBL" id="CAJNDS010002223">
    <property type="protein sequence ID" value="CAE7380557.1"/>
    <property type="molecule type" value="Genomic_DNA"/>
</dbReference>
<reference evidence="4" key="1">
    <citation type="submission" date="2021-02" db="EMBL/GenBank/DDBJ databases">
        <authorList>
            <person name="Dougan E. K."/>
            <person name="Rhodes N."/>
            <person name="Thang M."/>
            <person name="Chan C."/>
        </authorList>
    </citation>
    <scope>NUCLEOTIDE SEQUENCE</scope>
</reference>
<dbReference type="PANTHER" id="PTHR11739:SF8">
    <property type="entry name" value="CITRATE SYNTHASE, MITOCHONDRIAL"/>
    <property type="match status" value="1"/>
</dbReference>
<dbReference type="GO" id="GO:0046912">
    <property type="term" value="F:acyltransferase activity, acyl groups converted into alkyl on transfer"/>
    <property type="evidence" value="ECO:0007669"/>
    <property type="project" value="InterPro"/>
</dbReference>
<dbReference type="Gene3D" id="1.10.580.10">
    <property type="entry name" value="Citrate Synthase, domain 1"/>
    <property type="match status" value="1"/>
</dbReference>
<proteinExistence type="inferred from homology"/>
<comment type="caution">
    <text evidence="4">The sequence shown here is derived from an EMBL/GenBank/DDBJ whole genome shotgun (WGS) entry which is preliminary data.</text>
</comment>
<evidence type="ECO:0000313" key="5">
    <source>
        <dbReference type="Proteomes" id="UP000604046"/>
    </source>
</evidence>
<dbReference type="OrthoDB" id="8017587at2759"/>
<gene>
    <name evidence="4" type="ORF">SNAT2548_LOCUS20774</name>
</gene>
<dbReference type="Gene3D" id="1.25.40.20">
    <property type="entry name" value="Ankyrin repeat-containing domain"/>
    <property type="match status" value="1"/>
</dbReference>
<dbReference type="Gene3D" id="1.10.230.10">
    <property type="entry name" value="Cytochrome P450-Terp, domain 2"/>
    <property type="match status" value="1"/>
</dbReference>
<dbReference type="GO" id="GO:0005975">
    <property type="term" value="P:carbohydrate metabolic process"/>
    <property type="evidence" value="ECO:0007669"/>
    <property type="project" value="TreeGrafter"/>
</dbReference>
<dbReference type="PANTHER" id="PTHR11739">
    <property type="entry name" value="CITRATE SYNTHASE"/>
    <property type="match status" value="1"/>
</dbReference>
<dbReference type="SUPFAM" id="SSF48403">
    <property type="entry name" value="Ankyrin repeat"/>
    <property type="match status" value="1"/>
</dbReference>